<evidence type="ECO:0000259" key="1">
    <source>
        <dbReference type="Pfam" id="PF13480"/>
    </source>
</evidence>
<sequence>MDERKIFDISIKIVKDIKTLIESEDAWEGLKDNANIYPFNTFEWIINWWKYFGNGKKMFILLFKNDCKIIGIAPLMITFGEMGFPIKRIKFIGSNNSDYIDFIVRDGYEDIFYKTLIRYLEEVINPYTVLDLEHIPENSGIYSYIKAGHFYYDYDIQDICPYIKLPPTWDEYLSMLDGKFRRNLNYETRRFFKEYDGSFSYVKNPDIIENSMEVLIKLHQERWRNRHLPGVFYSKRIRDFHKDVAKSMLKKDCLSLFELKNGEKIVASILSYHMDRRRYYYISGYDLEYSRRSVGTVALGLAVKYSIEVGDEVFDFLRGDEEYKKSWTDLKKKNFRFVAAFPSKIGRLYINYIIAENKLINKIKDKFSK</sequence>
<dbReference type="Proteomes" id="UP000671913">
    <property type="component" value="Chromosome"/>
</dbReference>
<organism evidence="2 3">
    <name type="scientific">Aceticella autotrophica</name>
    <dbReference type="NCBI Taxonomy" id="2755338"/>
    <lineage>
        <taxon>Bacteria</taxon>
        <taxon>Bacillati</taxon>
        <taxon>Bacillota</taxon>
        <taxon>Clostridia</taxon>
        <taxon>Thermoanaerobacterales</taxon>
        <taxon>Thermoanaerobacteraceae</taxon>
        <taxon>Aceticella</taxon>
    </lineage>
</organism>
<dbReference type="AlphaFoldDB" id="A0A975AWE5"/>
<dbReference type="Pfam" id="PF13480">
    <property type="entry name" value="Acetyltransf_6"/>
    <property type="match status" value="1"/>
</dbReference>
<dbReference type="RefSeq" id="WP_284680431.1">
    <property type="nucleotide sequence ID" value="NZ_CP060096.1"/>
</dbReference>
<dbReference type="KEGG" id="aaut:ACETAC_02125"/>
<evidence type="ECO:0000313" key="2">
    <source>
        <dbReference type="EMBL" id="QSZ27721.1"/>
    </source>
</evidence>
<dbReference type="EMBL" id="CP060096">
    <property type="protein sequence ID" value="QSZ27721.1"/>
    <property type="molecule type" value="Genomic_DNA"/>
</dbReference>
<feature type="domain" description="BioF2-like acetyltransferase" evidence="1">
    <location>
        <begin position="179"/>
        <end position="325"/>
    </location>
</feature>
<protein>
    <submittedName>
        <fullName evidence="2">GNAT family N-acetyltransferase</fullName>
    </submittedName>
</protein>
<proteinExistence type="predicted"/>
<dbReference type="Gene3D" id="3.40.630.30">
    <property type="match status" value="1"/>
</dbReference>
<reference evidence="2" key="1">
    <citation type="submission" date="2020-08" db="EMBL/GenBank/DDBJ databases">
        <title>Genomic insights into the carbon and energy metabolism of the first obligate autotrophic acetogenic bacterium Aceticella autotrophica gen. nov., sp. nov.</title>
        <authorList>
            <person name="Toshchakov S.V."/>
            <person name="Elcheninov A.G."/>
            <person name="Kublanov I.V."/>
            <person name="Frolov E.N."/>
            <person name="Lebedinsky A.V."/>
        </authorList>
    </citation>
    <scope>NUCLEOTIDE SEQUENCE</scope>
    <source>
        <strain evidence="2">3443-3Ac</strain>
    </source>
</reference>
<gene>
    <name evidence="2" type="ORF">ACETAC_02125</name>
</gene>
<accession>A0A975AWE5</accession>
<name>A0A975AWE5_9THEO</name>
<keyword evidence="3" id="KW-1185">Reference proteome</keyword>
<dbReference type="InterPro" id="IPR038740">
    <property type="entry name" value="BioF2-like_GNAT_dom"/>
</dbReference>
<evidence type="ECO:0000313" key="3">
    <source>
        <dbReference type="Proteomes" id="UP000671913"/>
    </source>
</evidence>
<dbReference type="InterPro" id="IPR016181">
    <property type="entry name" value="Acyl_CoA_acyltransferase"/>
</dbReference>
<dbReference type="SUPFAM" id="SSF55729">
    <property type="entry name" value="Acyl-CoA N-acyltransferases (Nat)"/>
    <property type="match status" value="1"/>
</dbReference>